<feature type="transmembrane region" description="Helical" evidence="8">
    <location>
        <begin position="12"/>
        <end position="33"/>
    </location>
</feature>
<dbReference type="EMBL" id="RDSR01000003">
    <property type="protein sequence ID" value="RNE66825.1"/>
    <property type="molecule type" value="Genomic_DNA"/>
</dbReference>
<keyword evidence="5 8" id="KW-1133">Transmembrane helix</keyword>
<evidence type="ECO:0000256" key="3">
    <source>
        <dbReference type="ARBA" id="ARBA00022475"/>
    </source>
</evidence>
<dbReference type="GO" id="GO:0030001">
    <property type="term" value="P:metal ion transport"/>
    <property type="evidence" value="ECO:0007669"/>
    <property type="project" value="UniProtKB-ARBA"/>
</dbReference>
<reference evidence="9 10" key="1">
    <citation type="submission" date="2018-11" db="EMBL/GenBank/DDBJ databases">
        <title>Cryobacterium sp. nov., isolated from rhizosphere soil of lettuce.</title>
        <authorList>
            <person name="Wang Y."/>
        </authorList>
    </citation>
    <scope>NUCLEOTIDE SEQUENCE [LARGE SCALE GENOMIC DNA]</scope>
    <source>
        <strain evidence="9 10">NEAU-85</strain>
    </source>
</reference>
<feature type="transmembrane region" description="Helical" evidence="8">
    <location>
        <begin position="45"/>
        <end position="70"/>
    </location>
</feature>
<evidence type="ECO:0000313" key="9">
    <source>
        <dbReference type="EMBL" id="RNE66825.1"/>
    </source>
</evidence>
<proteinExistence type="predicted"/>
<dbReference type="PANTHER" id="PTHR32024">
    <property type="entry name" value="TRK SYSTEM POTASSIUM UPTAKE PROTEIN TRKG-RELATED"/>
    <property type="match status" value="1"/>
</dbReference>
<keyword evidence="7 8" id="KW-0472">Membrane</keyword>
<evidence type="ECO:0000256" key="4">
    <source>
        <dbReference type="ARBA" id="ARBA00022692"/>
    </source>
</evidence>
<feature type="transmembrane region" description="Helical" evidence="8">
    <location>
        <begin position="377"/>
        <end position="399"/>
    </location>
</feature>
<gene>
    <name evidence="9" type="ORF">EEJ31_02780</name>
</gene>
<keyword evidence="6" id="KW-0406">Ion transport</keyword>
<evidence type="ECO:0000256" key="1">
    <source>
        <dbReference type="ARBA" id="ARBA00004651"/>
    </source>
</evidence>
<evidence type="ECO:0000256" key="7">
    <source>
        <dbReference type="ARBA" id="ARBA00023136"/>
    </source>
</evidence>
<comment type="subcellular location">
    <subcellularLocation>
        <location evidence="1">Cell membrane</location>
        <topology evidence="1">Multi-pass membrane protein</topology>
    </subcellularLocation>
</comment>
<comment type="caution">
    <text evidence="9">The sequence shown here is derived from an EMBL/GenBank/DDBJ whole genome shotgun (WGS) entry which is preliminary data.</text>
</comment>
<dbReference type="OrthoDB" id="9810952at2"/>
<evidence type="ECO:0000313" key="10">
    <source>
        <dbReference type="Proteomes" id="UP000279859"/>
    </source>
</evidence>
<evidence type="ECO:0000256" key="2">
    <source>
        <dbReference type="ARBA" id="ARBA00022448"/>
    </source>
</evidence>
<dbReference type="PANTHER" id="PTHR32024:SF1">
    <property type="entry name" value="KTR SYSTEM POTASSIUM UPTAKE PROTEIN B"/>
    <property type="match status" value="1"/>
</dbReference>
<feature type="transmembrane region" description="Helical" evidence="8">
    <location>
        <begin position="162"/>
        <end position="181"/>
    </location>
</feature>
<dbReference type="GO" id="GO:0005886">
    <property type="term" value="C:plasma membrane"/>
    <property type="evidence" value="ECO:0007669"/>
    <property type="project" value="UniProtKB-SubCell"/>
</dbReference>
<dbReference type="GO" id="GO:0008324">
    <property type="term" value="F:monoatomic cation transmembrane transporter activity"/>
    <property type="evidence" value="ECO:0007669"/>
    <property type="project" value="InterPro"/>
</dbReference>
<dbReference type="Proteomes" id="UP000279859">
    <property type="component" value="Unassembled WGS sequence"/>
</dbReference>
<keyword evidence="3" id="KW-1003">Cell membrane</keyword>
<organism evidence="9 10">
    <name type="scientific">Cryobacterium tepidiphilum</name>
    <dbReference type="NCBI Taxonomy" id="2486026"/>
    <lineage>
        <taxon>Bacteria</taxon>
        <taxon>Bacillati</taxon>
        <taxon>Actinomycetota</taxon>
        <taxon>Actinomycetes</taxon>
        <taxon>Micrococcales</taxon>
        <taxon>Microbacteriaceae</taxon>
        <taxon>Cryobacterium</taxon>
    </lineage>
</organism>
<feature type="transmembrane region" description="Helical" evidence="8">
    <location>
        <begin position="201"/>
        <end position="219"/>
    </location>
</feature>
<sequence>MLPMAKSGPGGAPLIDALFTAVSSVCVTGLVVVDTPTYWTGFGEAVILVLIQVGGFGVMTLASVIGLAVIRRMSLRSKLTTSVEVKSAGLEDIGVLLLGVVRVSFVIEAAVMLLLTARFWLGYGRPLPEAAWLGLFHAVSSFNNAGFALFSDNIVSYATDPFICLPLCAATIIGGLGFPVINQLRKHAHNPLRWTMNTRLVLWGTVTLLTLGTLYITVLEWSNPQTLGPLDWPSKILVGFFQSVQTRTSGFNSVDIGQLDGATLLGMDILMFIGGGPAGTAGGIKITTFAVLFFIILAEVRGEAVVNVFGKRLSRAVHRQAIAVALLSVAVVVAATAGIILMTDYDLGPSLFEAISAFATVGLSTGITPHLPIGGQLILIALMIVGRLGPTTFATALALRERQLSYQLPKERPIIG</sequence>
<accession>A0A3M8LN97</accession>
<dbReference type="AlphaFoldDB" id="A0A3M8LN97"/>
<keyword evidence="4 8" id="KW-0812">Transmembrane</keyword>
<feature type="transmembrane region" description="Helical" evidence="8">
    <location>
        <begin position="95"/>
        <end position="120"/>
    </location>
</feature>
<evidence type="ECO:0000256" key="8">
    <source>
        <dbReference type="SAM" id="Phobius"/>
    </source>
</evidence>
<keyword evidence="10" id="KW-1185">Reference proteome</keyword>
<dbReference type="InterPro" id="IPR003445">
    <property type="entry name" value="Cat_transpt"/>
</dbReference>
<protein>
    <submittedName>
        <fullName evidence="9">TrkH family potassium uptake protein</fullName>
    </submittedName>
</protein>
<keyword evidence="2" id="KW-0813">Transport</keyword>
<feature type="transmembrane region" description="Helical" evidence="8">
    <location>
        <begin position="321"/>
        <end position="342"/>
    </location>
</feature>
<name>A0A3M8LN97_9MICO</name>
<evidence type="ECO:0000256" key="6">
    <source>
        <dbReference type="ARBA" id="ARBA00023065"/>
    </source>
</evidence>
<dbReference type="Pfam" id="PF02386">
    <property type="entry name" value="TrkH"/>
    <property type="match status" value="1"/>
</dbReference>
<evidence type="ECO:0000256" key="5">
    <source>
        <dbReference type="ARBA" id="ARBA00022989"/>
    </source>
</evidence>